<dbReference type="Pfam" id="PF22936">
    <property type="entry name" value="Pol_BBD"/>
    <property type="match status" value="1"/>
</dbReference>
<accession>A0AAV3RFG5</accession>
<feature type="domain" description="Retrovirus-related Pol polyprotein from transposon TNT 1-94-like beta-barrel" evidence="1">
    <location>
        <begin position="112"/>
        <end position="185"/>
    </location>
</feature>
<evidence type="ECO:0000313" key="2">
    <source>
        <dbReference type="EMBL" id="GAA0175139.1"/>
    </source>
</evidence>
<dbReference type="InterPro" id="IPR054722">
    <property type="entry name" value="PolX-like_BBD"/>
</dbReference>
<dbReference type="PANTHER" id="PTHR34222:SF99">
    <property type="entry name" value="PROTEIN, PUTATIVE-RELATED"/>
    <property type="match status" value="1"/>
</dbReference>
<proteinExistence type="predicted"/>
<dbReference type="AlphaFoldDB" id="A0AAV3RFG5"/>
<sequence length="343" mass="38900">MQFLLGLSSKYDAIKDQILMLDPWPTLSKTYSMMAQVEKKSVIPVNQTFLDQADGNSTMFVNKLVSENKKKEMLKFKENNQLGNTELINFAQCENFADTSINNMDKVLNLSWIVDTDASNHMCCNGSLFSQLVSLIPHTSITMPNGIKQVVKQHGRVQIHPKLTVNSCLFVPFFKFNFLSVNNCIKDANMPFVFSDKYYILQDQQSRDIVRIANQVKGLYILDADSFKTGTIQNFLSNRSRTPYGRLHSRQPDISHMKIFGFLCFVIVIGPNTDKLAPRAFKGVFLEYASTQKGYKDLGEAKFFFGVEIMQTDSGIYLNQRKYVVGMLKDVGLLGAKPASILW</sequence>
<dbReference type="PANTHER" id="PTHR34222">
    <property type="entry name" value="GAG_PRE-INTEGRS DOMAIN-CONTAINING PROTEIN"/>
    <property type="match status" value="1"/>
</dbReference>
<gene>
    <name evidence="2" type="ORF">LIER_41856</name>
</gene>
<protein>
    <recommendedName>
        <fullName evidence="1">Retrovirus-related Pol polyprotein from transposon TNT 1-94-like beta-barrel domain-containing protein</fullName>
    </recommendedName>
</protein>
<keyword evidence="3" id="KW-1185">Reference proteome</keyword>
<evidence type="ECO:0000259" key="1">
    <source>
        <dbReference type="Pfam" id="PF22936"/>
    </source>
</evidence>
<dbReference type="EMBL" id="BAABME010027155">
    <property type="protein sequence ID" value="GAA0175139.1"/>
    <property type="molecule type" value="Genomic_DNA"/>
</dbReference>
<comment type="caution">
    <text evidence="2">The sequence shown here is derived from an EMBL/GenBank/DDBJ whole genome shotgun (WGS) entry which is preliminary data.</text>
</comment>
<organism evidence="2 3">
    <name type="scientific">Lithospermum erythrorhizon</name>
    <name type="common">Purple gromwell</name>
    <name type="synonym">Lithospermum officinale var. erythrorhizon</name>
    <dbReference type="NCBI Taxonomy" id="34254"/>
    <lineage>
        <taxon>Eukaryota</taxon>
        <taxon>Viridiplantae</taxon>
        <taxon>Streptophyta</taxon>
        <taxon>Embryophyta</taxon>
        <taxon>Tracheophyta</taxon>
        <taxon>Spermatophyta</taxon>
        <taxon>Magnoliopsida</taxon>
        <taxon>eudicotyledons</taxon>
        <taxon>Gunneridae</taxon>
        <taxon>Pentapetalae</taxon>
        <taxon>asterids</taxon>
        <taxon>lamiids</taxon>
        <taxon>Boraginales</taxon>
        <taxon>Boraginaceae</taxon>
        <taxon>Boraginoideae</taxon>
        <taxon>Lithospermeae</taxon>
        <taxon>Lithospermum</taxon>
    </lineage>
</organism>
<dbReference type="Proteomes" id="UP001454036">
    <property type="component" value="Unassembled WGS sequence"/>
</dbReference>
<evidence type="ECO:0000313" key="3">
    <source>
        <dbReference type="Proteomes" id="UP001454036"/>
    </source>
</evidence>
<reference evidence="2 3" key="1">
    <citation type="submission" date="2024-01" db="EMBL/GenBank/DDBJ databases">
        <title>The complete chloroplast genome sequence of Lithospermum erythrorhizon: insights into the phylogenetic relationship among Boraginaceae species and the maternal lineages of purple gromwells.</title>
        <authorList>
            <person name="Okada T."/>
            <person name="Watanabe K."/>
        </authorList>
    </citation>
    <scope>NUCLEOTIDE SEQUENCE [LARGE SCALE GENOMIC DNA]</scope>
</reference>
<name>A0AAV3RFG5_LITER</name>